<name>A0A915Q116_9BILA</name>
<dbReference type="AlphaFoldDB" id="A0A915Q116"/>
<reference evidence="2" key="1">
    <citation type="submission" date="2022-11" db="UniProtKB">
        <authorList>
            <consortium name="WormBaseParasite"/>
        </authorList>
    </citation>
    <scope>IDENTIFICATION</scope>
</reference>
<dbReference type="WBParaSite" id="sdigi.contig43.g2756.t1">
    <property type="protein sequence ID" value="sdigi.contig43.g2756.t1"/>
    <property type="gene ID" value="sdigi.contig43.g2756"/>
</dbReference>
<sequence>MNLSRALLVTTQTIDGIMEISTKRREWEEETEKGTASARIK</sequence>
<proteinExistence type="predicted"/>
<dbReference type="Proteomes" id="UP000887581">
    <property type="component" value="Unplaced"/>
</dbReference>
<keyword evidence="1" id="KW-1185">Reference proteome</keyword>
<evidence type="ECO:0000313" key="1">
    <source>
        <dbReference type="Proteomes" id="UP000887581"/>
    </source>
</evidence>
<protein>
    <submittedName>
        <fullName evidence="2">Uncharacterized protein</fullName>
    </submittedName>
</protein>
<evidence type="ECO:0000313" key="2">
    <source>
        <dbReference type="WBParaSite" id="sdigi.contig43.g2756.t1"/>
    </source>
</evidence>
<organism evidence="1 2">
    <name type="scientific">Setaria digitata</name>
    <dbReference type="NCBI Taxonomy" id="48799"/>
    <lineage>
        <taxon>Eukaryota</taxon>
        <taxon>Metazoa</taxon>
        <taxon>Ecdysozoa</taxon>
        <taxon>Nematoda</taxon>
        <taxon>Chromadorea</taxon>
        <taxon>Rhabditida</taxon>
        <taxon>Spirurina</taxon>
        <taxon>Spiruromorpha</taxon>
        <taxon>Filarioidea</taxon>
        <taxon>Setariidae</taxon>
        <taxon>Setaria</taxon>
    </lineage>
</organism>
<accession>A0A915Q116</accession>